<proteinExistence type="predicted"/>
<evidence type="ECO:0000313" key="2">
    <source>
        <dbReference type="EMBL" id="PHH59712.1"/>
    </source>
</evidence>
<dbReference type="InterPro" id="IPR032466">
    <property type="entry name" value="Metal_Hydrolase"/>
</dbReference>
<dbReference type="AlphaFoldDB" id="A0A2C5XXM7"/>
<dbReference type="EMBL" id="NJET01000186">
    <property type="protein sequence ID" value="PHH59712.1"/>
    <property type="molecule type" value="Genomic_DNA"/>
</dbReference>
<evidence type="ECO:0008006" key="4">
    <source>
        <dbReference type="Google" id="ProtNLM"/>
    </source>
</evidence>
<sequence>MDTRNDEEQHGGKRARRSALAAQMEGDQGEDVMAGERVLAAHAAAPAAAAAAAPPSSSSPSSSPAAPSPSSSPAAPSSSSHASCFHSRRSQLLRLESSLALDARTRSRASSRELAAAHIIAQLRLRDDAWFAAQPPRRGHAGQSHRRFAGDHFLANAPLIARTALFDAARRLPKGAHLHIHYNACLPPRLLLGVAAQMDRMFVSSNVPLCGPAAFDCCELQFALLSLDRERHATRASLFAPAHQPHHVMSLADFIHCFPRHYPHAAPHDWLAAKLVFDHQEAHDPRQTAEG</sequence>
<accession>A0A2C5XXM7</accession>
<dbReference type="SUPFAM" id="SSF51556">
    <property type="entry name" value="Metallo-dependent hydrolases"/>
    <property type="match status" value="1"/>
</dbReference>
<feature type="region of interest" description="Disordered" evidence="1">
    <location>
        <begin position="1"/>
        <end position="85"/>
    </location>
</feature>
<protein>
    <recommendedName>
        <fullName evidence="4">Adenosine deaminase domain-containing protein</fullName>
    </recommendedName>
</protein>
<keyword evidence="3" id="KW-1185">Reference proteome</keyword>
<dbReference type="OrthoDB" id="7202371at2759"/>
<dbReference type="Gene3D" id="3.20.20.140">
    <property type="entry name" value="Metal-dependent hydrolases"/>
    <property type="match status" value="1"/>
</dbReference>
<dbReference type="Proteomes" id="UP000226192">
    <property type="component" value="Unassembled WGS sequence"/>
</dbReference>
<dbReference type="STRING" id="1399860.A0A2C5XXM7"/>
<gene>
    <name evidence="2" type="ORF">CDD81_2630</name>
</gene>
<name>A0A2C5XXM7_9HYPO</name>
<evidence type="ECO:0000256" key="1">
    <source>
        <dbReference type="SAM" id="MobiDB-lite"/>
    </source>
</evidence>
<evidence type="ECO:0000313" key="3">
    <source>
        <dbReference type="Proteomes" id="UP000226192"/>
    </source>
</evidence>
<comment type="caution">
    <text evidence="2">The sequence shown here is derived from an EMBL/GenBank/DDBJ whole genome shotgun (WGS) entry which is preliminary data.</text>
</comment>
<feature type="compositionally biased region" description="Low complexity" evidence="1">
    <location>
        <begin position="40"/>
        <end position="83"/>
    </location>
</feature>
<organism evidence="2 3">
    <name type="scientific">Ophiocordyceps australis</name>
    <dbReference type="NCBI Taxonomy" id="1399860"/>
    <lineage>
        <taxon>Eukaryota</taxon>
        <taxon>Fungi</taxon>
        <taxon>Dikarya</taxon>
        <taxon>Ascomycota</taxon>
        <taxon>Pezizomycotina</taxon>
        <taxon>Sordariomycetes</taxon>
        <taxon>Hypocreomycetidae</taxon>
        <taxon>Hypocreales</taxon>
        <taxon>Ophiocordycipitaceae</taxon>
        <taxon>Ophiocordyceps</taxon>
    </lineage>
</organism>
<feature type="compositionally biased region" description="Basic and acidic residues" evidence="1">
    <location>
        <begin position="1"/>
        <end position="11"/>
    </location>
</feature>
<reference evidence="2 3" key="1">
    <citation type="submission" date="2017-06" db="EMBL/GenBank/DDBJ databases">
        <title>Ant-infecting Ophiocordyceps genomes reveal a high diversity of potential behavioral manipulation genes and a possible major role for enterotoxins.</title>
        <authorList>
            <person name="De Bekker C."/>
            <person name="Evans H.C."/>
            <person name="Brachmann A."/>
            <person name="Hughes D.P."/>
        </authorList>
    </citation>
    <scope>NUCLEOTIDE SEQUENCE [LARGE SCALE GENOMIC DNA]</scope>
    <source>
        <strain evidence="2 3">Map64</strain>
    </source>
</reference>